<dbReference type="RefSeq" id="WP_101884918.1">
    <property type="nucleotide sequence ID" value="NZ_CAXSNP010000012.1"/>
</dbReference>
<dbReference type="PANTHER" id="PTHR35007">
    <property type="entry name" value="INTEGRAL MEMBRANE PROTEIN-RELATED"/>
    <property type="match status" value="1"/>
</dbReference>
<reference evidence="8 9" key="1">
    <citation type="submission" date="2018-08" db="EMBL/GenBank/DDBJ databases">
        <title>A genome reference for cultivated species of the human gut microbiota.</title>
        <authorList>
            <person name="Zou Y."/>
            <person name="Xue W."/>
            <person name="Luo G."/>
        </authorList>
    </citation>
    <scope>NUCLEOTIDE SEQUENCE [LARGE SCALE GENOMIC DNA]</scope>
    <source>
        <strain evidence="8 9">AM32-6</strain>
    </source>
</reference>
<proteinExistence type="predicted"/>
<protein>
    <submittedName>
        <fullName evidence="8">Secretion protein F</fullName>
    </submittedName>
</protein>
<evidence type="ECO:0000256" key="5">
    <source>
        <dbReference type="ARBA" id="ARBA00023136"/>
    </source>
</evidence>
<comment type="caution">
    <text evidence="8">The sequence shown here is derived from an EMBL/GenBank/DDBJ whole genome shotgun (WGS) entry which is preliminary data.</text>
</comment>
<dbReference type="STRING" id="33038.GCA_900067245_02002"/>
<feature type="transmembrane region" description="Helical" evidence="6">
    <location>
        <begin position="225"/>
        <end position="244"/>
    </location>
</feature>
<dbReference type="PANTHER" id="PTHR35007:SF2">
    <property type="entry name" value="PILUS ASSEMBLE PROTEIN"/>
    <property type="match status" value="1"/>
</dbReference>
<evidence type="ECO:0000259" key="7">
    <source>
        <dbReference type="Pfam" id="PF00482"/>
    </source>
</evidence>
<evidence type="ECO:0000256" key="3">
    <source>
        <dbReference type="ARBA" id="ARBA00022692"/>
    </source>
</evidence>
<name>A0A2N5NSF1_MEDGN</name>
<organism evidence="8 9">
    <name type="scientific">Mediterraneibacter gnavus</name>
    <name type="common">Ruminococcus gnavus</name>
    <dbReference type="NCBI Taxonomy" id="33038"/>
    <lineage>
        <taxon>Bacteria</taxon>
        <taxon>Bacillati</taxon>
        <taxon>Bacillota</taxon>
        <taxon>Clostridia</taxon>
        <taxon>Lachnospirales</taxon>
        <taxon>Lachnospiraceae</taxon>
        <taxon>Mediterraneibacter</taxon>
    </lineage>
</organism>
<evidence type="ECO:0000313" key="9">
    <source>
        <dbReference type="Proteomes" id="UP000284472"/>
    </source>
</evidence>
<evidence type="ECO:0000256" key="4">
    <source>
        <dbReference type="ARBA" id="ARBA00022989"/>
    </source>
</evidence>
<dbReference type="GO" id="GO:0005886">
    <property type="term" value="C:plasma membrane"/>
    <property type="evidence" value="ECO:0007669"/>
    <property type="project" value="UniProtKB-SubCell"/>
</dbReference>
<feature type="domain" description="Type II secretion system protein GspF" evidence="7">
    <location>
        <begin position="267"/>
        <end position="400"/>
    </location>
</feature>
<keyword evidence="5 6" id="KW-0472">Membrane</keyword>
<keyword evidence="3 6" id="KW-0812">Transmembrane</keyword>
<evidence type="ECO:0000313" key="8">
    <source>
        <dbReference type="EMBL" id="RHD03412.1"/>
    </source>
</evidence>
<evidence type="ECO:0000256" key="2">
    <source>
        <dbReference type="ARBA" id="ARBA00022475"/>
    </source>
</evidence>
<dbReference type="Proteomes" id="UP000284472">
    <property type="component" value="Unassembled WGS sequence"/>
</dbReference>
<evidence type="ECO:0000256" key="1">
    <source>
        <dbReference type="ARBA" id="ARBA00004651"/>
    </source>
</evidence>
<dbReference type="EMBL" id="QSIR01000025">
    <property type="protein sequence ID" value="RHD03412.1"/>
    <property type="molecule type" value="Genomic_DNA"/>
</dbReference>
<keyword evidence="4 6" id="KW-1133">Transmembrane helix</keyword>
<feature type="transmembrane region" description="Helical" evidence="6">
    <location>
        <begin position="382"/>
        <end position="405"/>
    </location>
</feature>
<sequence length="407" mass="46416">MKTERKGYQKAVLVIAVFTILAGALYATDNFRKIPQNKSGSSILKRNEHGQGEKNQKLVAKTKNQKAKITVEIQEQSYTQEELQRVFDTAGKKLETLILGENKSLDEVRYDLNLVKTVPDTGIEVSWELSDYQTVNILGELQDKNLSEEGRIIELKALLTYGDAKAEHQFSARVFPPKLDDSGQFQRQLEKKMKEADETDRESGYVVLPDEIEGKTISWHYAKDMRSVGIFVLGIVAAALMLVLEKQNEIQKKKARRHQLAMDYPEFISTFTLYLGAGMPARRAWFQIASVYRQQENTRYVYEEMVYTMREMQRGTPESECYEHFGMRCGLPVYRKFAVMLSQNLRKGTKGLAELLQREAAGAFEERKAAARKLGEETSTRLLGPMFLMLGVVLMIIVVPAFLTIQI</sequence>
<gene>
    <name evidence="8" type="ORF">DW812_14000</name>
</gene>
<dbReference type="InterPro" id="IPR018076">
    <property type="entry name" value="T2SS_GspF_dom"/>
</dbReference>
<comment type="subcellular location">
    <subcellularLocation>
        <location evidence="1">Cell membrane</location>
        <topology evidence="1">Multi-pass membrane protein</topology>
    </subcellularLocation>
</comment>
<evidence type="ECO:0000256" key="6">
    <source>
        <dbReference type="SAM" id="Phobius"/>
    </source>
</evidence>
<dbReference type="Pfam" id="PF00482">
    <property type="entry name" value="T2SSF"/>
    <property type="match status" value="1"/>
</dbReference>
<keyword evidence="2" id="KW-1003">Cell membrane</keyword>
<accession>A0A2N5NSF1</accession>
<dbReference type="AlphaFoldDB" id="A0A2N5NSF1"/>